<name>A0A6M1RX23_9HYPH</name>
<gene>
    <name evidence="1" type="ORF">G6N76_06525</name>
</gene>
<dbReference type="Proteomes" id="UP000477849">
    <property type="component" value="Unassembled WGS sequence"/>
</dbReference>
<dbReference type="RefSeq" id="WP_163904318.1">
    <property type="nucleotide sequence ID" value="NZ_CP048427.1"/>
</dbReference>
<evidence type="ECO:0000313" key="1">
    <source>
        <dbReference type="EMBL" id="NGO63323.1"/>
    </source>
</evidence>
<sequence>MAVMFHPLRKIKAAVFQIGSAVGASEVYSNEVRGITSCAARGDSALIRQIPL</sequence>
<proteinExistence type="predicted"/>
<evidence type="ECO:0000313" key="2">
    <source>
        <dbReference type="Proteomes" id="UP000477849"/>
    </source>
</evidence>
<comment type="caution">
    <text evidence="1">The sequence shown here is derived from an EMBL/GenBank/DDBJ whole genome shotgun (WGS) entry which is preliminary data.</text>
</comment>
<reference evidence="1 2" key="1">
    <citation type="submission" date="2020-02" db="EMBL/GenBank/DDBJ databases">
        <title>Genome sequence of the type strain CCBAU10050 of Rhizobium daejeonense.</title>
        <authorList>
            <person name="Gao J."/>
            <person name="Sun J."/>
        </authorList>
    </citation>
    <scope>NUCLEOTIDE SEQUENCE [LARGE SCALE GENOMIC DNA]</scope>
    <source>
        <strain evidence="1 2">CCBAU10050</strain>
    </source>
</reference>
<keyword evidence="2" id="KW-1185">Reference proteome</keyword>
<accession>A0A6M1RX23</accession>
<organism evidence="1 2">
    <name type="scientific">Rhizobium daejeonense</name>
    <dbReference type="NCBI Taxonomy" id="240521"/>
    <lineage>
        <taxon>Bacteria</taxon>
        <taxon>Pseudomonadati</taxon>
        <taxon>Pseudomonadota</taxon>
        <taxon>Alphaproteobacteria</taxon>
        <taxon>Hyphomicrobiales</taxon>
        <taxon>Rhizobiaceae</taxon>
        <taxon>Rhizobium/Agrobacterium group</taxon>
        <taxon>Rhizobium</taxon>
    </lineage>
</organism>
<dbReference type="EMBL" id="JAAKZH010000002">
    <property type="protein sequence ID" value="NGO63323.1"/>
    <property type="molecule type" value="Genomic_DNA"/>
</dbReference>
<protein>
    <submittedName>
        <fullName evidence="1">Uncharacterized protein</fullName>
    </submittedName>
</protein>
<dbReference type="AlphaFoldDB" id="A0A6M1RX23"/>